<dbReference type="Gene3D" id="3.30.70.2660">
    <property type="match status" value="1"/>
</dbReference>
<dbReference type="AlphaFoldDB" id="A0A318KTG8"/>
<dbReference type="Pfam" id="PF09704">
    <property type="entry name" value="Cas_Cas5d"/>
    <property type="match status" value="1"/>
</dbReference>
<dbReference type="InterPro" id="IPR013422">
    <property type="entry name" value="CRISPR-assoc_prot_Cas5_N"/>
</dbReference>
<proteinExistence type="predicted"/>
<gene>
    <name evidence="2" type="ORF">DES51_10693</name>
</gene>
<comment type="caution">
    <text evidence="2">The sequence shown here is derived from an EMBL/GenBank/DDBJ whole genome shotgun (WGS) entry which is preliminary data.</text>
</comment>
<keyword evidence="3" id="KW-1185">Reference proteome</keyword>
<dbReference type="RefSeq" id="WP_022937464.1">
    <property type="nucleotide sequence ID" value="NZ_CABKRQ010000003.1"/>
</dbReference>
<protein>
    <submittedName>
        <fullName evidence="2">CRISPR-associated Cas5d family protein</fullName>
    </submittedName>
</protein>
<dbReference type="GO" id="GO:0043571">
    <property type="term" value="P:maintenance of CRISPR repeat elements"/>
    <property type="evidence" value="ECO:0007669"/>
    <property type="project" value="InterPro"/>
</dbReference>
<evidence type="ECO:0000313" key="3">
    <source>
        <dbReference type="Proteomes" id="UP000247612"/>
    </source>
</evidence>
<evidence type="ECO:0000256" key="1">
    <source>
        <dbReference type="ARBA" id="ARBA00023118"/>
    </source>
</evidence>
<name>A0A318KTG8_9FIRM</name>
<dbReference type="GO" id="GO:0051607">
    <property type="term" value="P:defense response to virus"/>
    <property type="evidence" value="ECO:0007669"/>
    <property type="project" value="UniProtKB-KW"/>
</dbReference>
<dbReference type="OrthoDB" id="5621871at2"/>
<organism evidence="2 3">
    <name type="scientific">Dielma fastidiosa</name>
    <dbReference type="NCBI Taxonomy" id="1034346"/>
    <lineage>
        <taxon>Bacteria</taxon>
        <taxon>Bacillati</taxon>
        <taxon>Bacillota</taxon>
        <taxon>Erysipelotrichia</taxon>
        <taxon>Erysipelotrichales</taxon>
        <taxon>Erysipelotrichaceae</taxon>
        <taxon>Dielma</taxon>
    </lineage>
</organism>
<dbReference type="NCBIfam" id="TIGR02593">
    <property type="entry name" value="CRISPR_cas5"/>
    <property type="match status" value="1"/>
</dbReference>
<dbReference type="Proteomes" id="UP000247612">
    <property type="component" value="Unassembled WGS sequence"/>
</dbReference>
<sequence length="200" mass="22748">MIEKAYPIAFEIAGPSAMFARPDTGSSPVSYAVPTKSALKSMFECVVMSKDAYFEPQRVEICSPIIYHKYVNNYQGPLKKSGTVNYQIFATVLENVCYKVYGVIKAYSAPEHKYNAQHQLQEVFMRRLKSGQFYSTAFLGWKEFTPSYFGPLRESTKADKTLNLIIPSMLISMYDRPTNGHVSPSFVQMIEVREGVVRYD</sequence>
<reference evidence="2 3" key="1">
    <citation type="submission" date="2018-05" db="EMBL/GenBank/DDBJ databases">
        <title>Genomic Encyclopedia of Type Strains, Phase IV (KMG-IV): sequencing the most valuable type-strain genomes for metagenomic binning, comparative biology and taxonomic classification.</title>
        <authorList>
            <person name="Goeker M."/>
        </authorList>
    </citation>
    <scope>NUCLEOTIDE SEQUENCE [LARGE SCALE GENOMIC DNA]</scope>
    <source>
        <strain evidence="2 3">JC118</strain>
    </source>
</reference>
<dbReference type="InterPro" id="IPR021124">
    <property type="entry name" value="CRISPR-assoc_prot_Cas5"/>
</dbReference>
<dbReference type="STRING" id="1034346.GCA_000313565_01149"/>
<evidence type="ECO:0000313" key="2">
    <source>
        <dbReference type="EMBL" id="PXX78976.1"/>
    </source>
</evidence>
<dbReference type="EMBL" id="QJKH01000006">
    <property type="protein sequence ID" value="PXX78976.1"/>
    <property type="molecule type" value="Genomic_DNA"/>
</dbReference>
<accession>A0A318KTG8</accession>
<keyword evidence="1" id="KW-0051">Antiviral defense</keyword>